<dbReference type="GO" id="GO:0016740">
    <property type="term" value="F:transferase activity"/>
    <property type="evidence" value="ECO:0007669"/>
    <property type="project" value="UniProtKB-KW"/>
</dbReference>
<evidence type="ECO:0000256" key="6">
    <source>
        <dbReference type="ARBA" id="ARBA00023316"/>
    </source>
</evidence>
<evidence type="ECO:0000313" key="10">
    <source>
        <dbReference type="EMBL" id="GGA96876.1"/>
    </source>
</evidence>
<dbReference type="GO" id="GO:0008360">
    <property type="term" value="P:regulation of cell shape"/>
    <property type="evidence" value="ECO:0007669"/>
    <property type="project" value="UniProtKB-UniRule"/>
</dbReference>
<protein>
    <recommendedName>
        <fullName evidence="9">L,D-TPase catalytic domain-containing protein</fullName>
    </recommendedName>
</protein>
<dbReference type="Proteomes" id="UP000607559">
    <property type="component" value="Unassembled WGS sequence"/>
</dbReference>
<dbReference type="PANTHER" id="PTHR36699:SF1">
    <property type="entry name" value="L,D-TRANSPEPTIDASE YAFK-RELATED"/>
    <property type="match status" value="1"/>
</dbReference>
<keyword evidence="5 7" id="KW-0573">Peptidoglycan synthesis</keyword>
<evidence type="ECO:0000256" key="1">
    <source>
        <dbReference type="ARBA" id="ARBA00004752"/>
    </source>
</evidence>
<keyword evidence="6 7" id="KW-0961">Cell wall biogenesis/degradation</keyword>
<evidence type="ECO:0000256" key="7">
    <source>
        <dbReference type="PROSITE-ProRule" id="PRU01373"/>
    </source>
</evidence>
<evidence type="ECO:0000256" key="2">
    <source>
        <dbReference type="ARBA" id="ARBA00005992"/>
    </source>
</evidence>
<keyword evidence="8" id="KW-0732">Signal</keyword>
<evidence type="ECO:0000256" key="4">
    <source>
        <dbReference type="ARBA" id="ARBA00022960"/>
    </source>
</evidence>
<dbReference type="Pfam" id="PF03734">
    <property type="entry name" value="YkuD"/>
    <property type="match status" value="1"/>
</dbReference>
<keyword evidence="3" id="KW-0808">Transferase</keyword>
<dbReference type="SUPFAM" id="SSF141523">
    <property type="entry name" value="L,D-transpeptidase catalytic domain-like"/>
    <property type="match status" value="1"/>
</dbReference>
<reference evidence="10" key="1">
    <citation type="journal article" date="2014" name="Int. J. Syst. Evol. Microbiol.">
        <title>Complete genome sequence of Corynebacterium casei LMG S-19264T (=DSM 44701T), isolated from a smear-ripened cheese.</title>
        <authorList>
            <consortium name="US DOE Joint Genome Institute (JGI-PGF)"/>
            <person name="Walter F."/>
            <person name="Albersmeier A."/>
            <person name="Kalinowski J."/>
            <person name="Ruckert C."/>
        </authorList>
    </citation>
    <scope>NUCLEOTIDE SEQUENCE</scope>
    <source>
        <strain evidence="10">CGMCC 1.15448</strain>
    </source>
</reference>
<keyword evidence="4 7" id="KW-0133">Cell shape</keyword>
<dbReference type="AlphaFoldDB" id="A0A8J2UC36"/>
<dbReference type="GO" id="GO:0071555">
    <property type="term" value="P:cell wall organization"/>
    <property type="evidence" value="ECO:0007669"/>
    <property type="project" value="UniProtKB-UniRule"/>
</dbReference>
<feature type="signal peptide" evidence="8">
    <location>
        <begin position="1"/>
        <end position="26"/>
    </location>
</feature>
<dbReference type="RefSeq" id="WP_188931138.1">
    <property type="nucleotide sequence ID" value="NZ_BMJC01000002.1"/>
</dbReference>
<gene>
    <name evidence="10" type="ORF">GCM10011511_20220</name>
</gene>
<organism evidence="10 11">
    <name type="scientific">Puia dinghuensis</name>
    <dbReference type="NCBI Taxonomy" id="1792502"/>
    <lineage>
        <taxon>Bacteria</taxon>
        <taxon>Pseudomonadati</taxon>
        <taxon>Bacteroidota</taxon>
        <taxon>Chitinophagia</taxon>
        <taxon>Chitinophagales</taxon>
        <taxon>Chitinophagaceae</taxon>
        <taxon>Puia</taxon>
    </lineage>
</organism>
<comment type="similarity">
    <text evidence="2">Belongs to the YkuD family.</text>
</comment>
<evidence type="ECO:0000256" key="8">
    <source>
        <dbReference type="SAM" id="SignalP"/>
    </source>
</evidence>
<evidence type="ECO:0000259" key="9">
    <source>
        <dbReference type="PROSITE" id="PS52029"/>
    </source>
</evidence>
<dbReference type="PROSITE" id="PS52029">
    <property type="entry name" value="LD_TPASE"/>
    <property type="match status" value="1"/>
</dbReference>
<dbReference type="GO" id="GO:0004180">
    <property type="term" value="F:carboxypeptidase activity"/>
    <property type="evidence" value="ECO:0007669"/>
    <property type="project" value="UniProtKB-ARBA"/>
</dbReference>
<keyword evidence="11" id="KW-1185">Reference proteome</keyword>
<dbReference type="UniPathway" id="UPA00219"/>
<dbReference type="GO" id="GO:0009252">
    <property type="term" value="P:peptidoglycan biosynthetic process"/>
    <property type="evidence" value="ECO:0007669"/>
    <property type="project" value="UniProtKB-UniPathway"/>
</dbReference>
<evidence type="ECO:0000256" key="5">
    <source>
        <dbReference type="ARBA" id="ARBA00022984"/>
    </source>
</evidence>
<evidence type="ECO:0000256" key="3">
    <source>
        <dbReference type="ARBA" id="ARBA00022679"/>
    </source>
</evidence>
<proteinExistence type="inferred from homology"/>
<accession>A0A8J2UC36</accession>
<dbReference type="PANTHER" id="PTHR36699">
    <property type="entry name" value="LD-TRANSPEPTIDASE"/>
    <property type="match status" value="1"/>
</dbReference>
<dbReference type="CDD" id="cd16913">
    <property type="entry name" value="YkuD_like"/>
    <property type="match status" value="1"/>
</dbReference>
<dbReference type="InterPro" id="IPR005490">
    <property type="entry name" value="LD_TPept_cat_dom"/>
</dbReference>
<dbReference type="InterPro" id="IPR038063">
    <property type="entry name" value="Transpep_catalytic_dom"/>
</dbReference>
<sequence length="406" mass="45916">MYVKNHFVALVLVALAGLLSARKLSAQNSASQVHFIDYQRSIPKVGEMLRRKEDTLMKQFREKGLAWPARFVYIRSFKYDSQLEVWVKNSKEEKYRLFKSYKICAMAGTLGPKRYSGDYQVPEGFYYINEFNPKSEYHLSLGLNYPNASDRILSDSLQPGKDIYIHGSCVTTGCIPITDGQIEELYILAAHAKDLGEDFIPVHIFPVNFNNSHSVDYLNKYLQTFSEYTPFAKSMRNAFLYFEKYREVPFVMVNGKGEYVTEEVAPNEAEVKIADVEPVAAAAKKRPAATRPQRINPIPDDQIARSVDHLPVYPGGNDAFQDFLNRLGKEEVKDLTQGQTKAFIMVEYVIDSVGKPVYAKVIRGGNDDLNTKVEDAFLGMPQWAPAAHLGARVPIRLKQTVMIGAN</sequence>
<evidence type="ECO:0000313" key="11">
    <source>
        <dbReference type="Proteomes" id="UP000607559"/>
    </source>
</evidence>
<feature type="domain" description="L,D-TPase catalytic" evidence="9">
    <location>
        <begin position="72"/>
        <end position="205"/>
    </location>
</feature>
<dbReference type="EMBL" id="BMJC01000002">
    <property type="protein sequence ID" value="GGA96876.1"/>
    <property type="molecule type" value="Genomic_DNA"/>
</dbReference>
<feature type="chain" id="PRO_5035266677" description="L,D-TPase catalytic domain-containing protein" evidence="8">
    <location>
        <begin position="27"/>
        <end position="406"/>
    </location>
</feature>
<feature type="active site" description="Proton donor/acceptor" evidence="7">
    <location>
        <position position="166"/>
    </location>
</feature>
<comment type="caution">
    <text evidence="10">The sequence shown here is derived from an EMBL/GenBank/DDBJ whole genome shotgun (WGS) entry which is preliminary data.</text>
</comment>
<name>A0A8J2UC36_9BACT</name>
<feature type="active site" description="Nucleophile" evidence="7">
    <location>
        <position position="174"/>
    </location>
</feature>
<comment type="pathway">
    <text evidence="1 7">Cell wall biogenesis; peptidoglycan biosynthesis.</text>
</comment>
<reference evidence="10" key="2">
    <citation type="submission" date="2020-09" db="EMBL/GenBank/DDBJ databases">
        <authorList>
            <person name="Sun Q."/>
            <person name="Zhou Y."/>
        </authorList>
    </citation>
    <scope>NUCLEOTIDE SEQUENCE</scope>
    <source>
        <strain evidence="10">CGMCC 1.15448</strain>
    </source>
</reference>